<evidence type="ECO:0000259" key="8">
    <source>
        <dbReference type="PROSITE" id="PS51559"/>
    </source>
</evidence>
<keyword evidence="10" id="KW-1185">Reference proteome</keyword>
<proteinExistence type="inferred from homology"/>
<reference evidence="9" key="1">
    <citation type="journal article" date="2021" name="Open Biol.">
        <title>Shared evolutionary footprints suggest mitochondrial oxidative damage underlies multiple complex I losses in fungi.</title>
        <authorList>
            <person name="Schikora-Tamarit M.A."/>
            <person name="Marcet-Houben M."/>
            <person name="Nosek J."/>
            <person name="Gabaldon T."/>
        </authorList>
    </citation>
    <scope>NUCLEOTIDE SEQUENCE</scope>
    <source>
        <strain evidence="9">CBS6341</strain>
    </source>
</reference>
<evidence type="ECO:0000256" key="6">
    <source>
        <dbReference type="PIRNR" id="PIRNR038148"/>
    </source>
</evidence>
<accession>A0A9P8P7T5</accession>
<evidence type="ECO:0000313" key="10">
    <source>
        <dbReference type="Proteomes" id="UP000769528"/>
    </source>
</evidence>
<keyword evidence="1 6" id="KW-0963">Cytoplasm</keyword>
<dbReference type="PANTHER" id="PTHR32379:SF1">
    <property type="entry name" value="GUANIDINOACETATE N-METHYLTRANSFERASE"/>
    <property type="match status" value="1"/>
</dbReference>
<comment type="function">
    <text evidence="6">S-adenosyl-L-methionine-dependent protein-arginine N-methyltransferase that methylates the delta-nitrogen atom of arginine residues to form N5-methylarginine (type IV) in target proteins. Monomethylates ribosomal protein L12.</text>
</comment>
<evidence type="ECO:0000256" key="7">
    <source>
        <dbReference type="SAM" id="MobiDB-lite"/>
    </source>
</evidence>
<dbReference type="GO" id="GO:0005634">
    <property type="term" value="C:nucleus"/>
    <property type="evidence" value="ECO:0007669"/>
    <property type="project" value="UniProtKB-SubCell"/>
</dbReference>
<dbReference type="EC" id="2.1.1.-" evidence="6"/>
<dbReference type="PANTHER" id="PTHR32379">
    <property type="entry name" value="GUANIDINOACETATE N-METHYLTRANSFERASE"/>
    <property type="match status" value="1"/>
</dbReference>
<evidence type="ECO:0000256" key="2">
    <source>
        <dbReference type="ARBA" id="ARBA00022603"/>
    </source>
</evidence>
<dbReference type="Gene3D" id="3.40.50.150">
    <property type="entry name" value="Vaccinia Virus protein VP39"/>
    <property type="match status" value="1"/>
</dbReference>
<dbReference type="CDD" id="cd02440">
    <property type="entry name" value="AdoMet_MTases"/>
    <property type="match status" value="1"/>
</dbReference>
<evidence type="ECO:0000256" key="1">
    <source>
        <dbReference type="ARBA" id="ARBA00022490"/>
    </source>
</evidence>
<keyword evidence="5 6" id="KW-0539">Nucleus</keyword>
<dbReference type="OrthoDB" id="19014at2759"/>
<dbReference type="InterPro" id="IPR026480">
    <property type="entry name" value="RMT2_dom"/>
</dbReference>
<evidence type="ECO:0000313" key="9">
    <source>
        <dbReference type="EMBL" id="KAH3666417.1"/>
    </source>
</evidence>
<comment type="similarity">
    <text evidence="6">Belongs to the class I-like SAM-binding methyltransferase superfamily. RMT2 methyltransferase family.</text>
</comment>
<dbReference type="PIRSF" id="PIRSF038148">
    <property type="entry name" value="Arginine_N-mtfrase-2"/>
    <property type="match status" value="1"/>
</dbReference>
<protein>
    <recommendedName>
        <fullName evidence="6">Arginine N-methyltransferase 2</fullName>
        <ecNumber evidence="6">2.1.1.-</ecNumber>
    </recommendedName>
</protein>
<sequence>MSELHELCQFPNRPITSEYLTQLKYFLKEGIPATYTLEEAINYELGKEDEELSSTTTPLHLICRSLPKDLTEEESKVVQEMIEELFSWGAGWNLIDDKGLTPGDILFDNGFRDSPFYQIIVDAGVRAELLLRKINDGDYEFLSEDEGGDIQISQEEELLRKQIEEQSQQEESEEPQKQEEVEEVEEKTEVPELVDDKVEQLKQEFINDPAGTQSTFLNTKLIYKDGALITDQQDGVMMDWENEIMSKSCDTIFKSTFEKETPEEDLEEINVLNIGFGMGIIDTMIQAKNPTHHYICEAHPDVLTKLEEDGWFTKPNVTVLKGRWQDTLPELLTKGIFFNGIYYDTFSEHYTDMLDLFDLIVGLLKPSGIFSFFNGLGADRQIIYDVYKKIAEIDLNNYGLKITFEELETPKLTLKEFDNNDESIWNGIKRPYWRCQTYYHPEIRFY</sequence>
<reference evidence="9" key="2">
    <citation type="submission" date="2021-01" db="EMBL/GenBank/DDBJ databases">
        <authorList>
            <person name="Schikora-Tamarit M.A."/>
        </authorList>
    </citation>
    <scope>NUCLEOTIDE SEQUENCE</scope>
    <source>
        <strain evidence="9">CBS6341</strain>
    </source>
</reference>
<keyword evidence="3 6" id="KW-0808">Transferase</keyword>
<feature type="domain" description="RMT2" evidence="8">
    <location>
        <begin position="209"/>
        <end position="446"/>
    </location>
</feature>
<dbReference type="InterPro" id="IPR017408">
    <property type="entry name" value="Arginine_N-MeTrfase_2"/>
</dbReference>
<dbReference type="PROSITE" id="PS51559">
    <property type="entry name" value="SAM_RMT2"/>
    <property type="match status" value="1"/>
</dbReference>
<dbReference type="AlphaFoldDB" id="A0A9P8P7T5"/>
<evidence type="ECO:0000256" key="5">
    <source>
        <dbReference type="ARBA" id="ARBA00023242"/>
    </source>
</evidence>
<comment type="caution">
    <text evidence="9">The sequence shown here is derived from an EMBL/GenBank/DDBJ whole genome shotgun (WGS) entry which is preliminary data.</text>
</comment>
<organism evidence="9 10">
    <name type="scientific">Wickerhamomyces mucosus</name>
    <dbReference type="NCBI Taxonomy" id="1378264"/>
    <lineage>
        <taxon>Eukaryota</taxon>
        <taxon>Fungi</taxon>
        <taxon>Dikarya</taxon>
        <taxon>Ascomycota</taxon>
        <taxon>Saccharomycotina</taxon>
        <taxon>Saccharomycetes</taxon>
        <taxon>Phaffomycetales</taxon>
        <taxon>Wickerhamomycetaceae</taxon>
        <taxon>Wickerhamomyces</taxon>
    </lineage>
</organism>
<dbReference type="InterPro" id="IPR051038">
    <property type="entry name" value="RMT2/GAMT_Mtase"/>
</dbReference>
<evidence type="ECO:0000256" key="4">
    <source>
        <dbReference type="ARBA" id="ARBA00022691"/>
    </source>
</evidence>
<dbReference type="EMBL" id="JAEUBF010001445">
    <property type="protein sequence ID" value="KAH3666417.1"/>
    <property type="molecule type" value="Genomic_DNA"/>
</dbReference>
<comment type="subcellular location">
    <subcellularLocation>
        <location evidence="6">Cytoplasm</location>
    </subcellularLocation>
    <subcellularLocation>
        <location evidence="6">Nucleus</location>
    </subcellularLocation>
</comment>
<keyword evidence="2 6" id="KW-0489">Methyltransferase</keyword>
<dbReference type="FunFam" id="3.40.50.150:FF:000310">
    <property type="entry name" value="Arginine N-methyltransferase 2"/>
    <property type="match status" value="1"/>
</dbReference>
<dbReference type="GO" id="GO:0019702">
    <property type="term" value="F:protein arginine N5-methyltransferase activity"/>
    <property type="evidence" value="ECO:0007669"/>
    <property type="project" value="TreeGrafter"/>
</dbReference>
<feature type="region of interest" description="Disordered" evidence="7">
    <location>
        <begin position="162"/>
        <end position="192"/>
    </location>
</feature>
<comment type="subunit">
    <text evidence="6">Monomer.</text>
</comment>
<dbReference type="Proteomes" id="UP000769528">
    <property type="component" value="Unassembled WGS sequence"/>
</dbReference>
<evidence type="ECO:0000256" key="3">
    <source>
        <dbReference type="ARBA" id="ARBA00022679"/>
    </source>
</evidence>
<dbReference type="GO" id="GO:0005737">
    <property type="term" value="C:cytoplasm"/>
    <property type="evidence" value="ECO:0007669"/>
    <property type="project" value="UniProtKB-SubCell"/>
</dbReference>
<keyword evidence="4" id="KW-0949">S-adenosyl-L-methionine</keyword>
<dbReference type="SUPFAM" id="SSF53335">
    <property type="entry name" value="S-adenosyl-L-methionine-dependent methyltransferases"/>
    <property type="match status" value="1"/>
</dbReference>
<gene>
    <name evidence="9" type="ORF">WICMUC_005685</name>
</gene>
<dbReference type="InterPro" id="IPR029063">
    <property type="entry name" value="SAM-dependent_MTases_sf"/>
</dbReference>
<dbReference type="GO" id="GO:0032259">
    <property type="term" value="P:methylation"/>
    <property type="evidence" value="ECO:0007669"/>
    <property type="project" value="UniProtKB-KW"/>
</dbReference>
<name>A0A9P8P7T5_9ASCO</name>